<protein>
    <recommendedName>
        <fullName evidence="2">PIN domain-containing protein</fullName>
    </recommendedName>
</protein>
<accession>A0A645H147</accession>
<comment type="caution">
    <text evidence="1">The sequence shown here is derived from an EMBL/GenBank/DDBJ whole genome shotgun (WGS) entry which is preliminary data.</text>
</comment>
<reference evidence="1" key="1">
    <citation type="submission" date="2019-08" db="EMBL/GenBank/DDBJ databases">
        <authorList>
            <person name="Kucharzyk K."/>
            <person name="Murdoch R.W."/>
            <person name="Higgins S."/>
            <person name="Loffler F."/>
        </authorList>
    </citation>
    <scope>NUCLEOTIDE SEQUENCE</scope>
</reference>
<gene>
    <name evidence="1" type="ORF">SDC9_179682</name>
</gene>
<dbReference type="EMBL" id="VSSQ01084082">
    <property type="protein sequence ID" value="MPN32206.1"/>
    <property type="molecule type" value="Genomic_DNA"/>
</dbReference>
<sequence length="87" mass="10187">MINIEGILRENKNITIKYNDKTNIYFINDNKLSDNDFKLISLCYNHEELILVTEDKKIINCGKLILPAHRILNFNGFLETLKEESSK</sequence>
<proteinExistence type="predicted"/>
<organism evidence="1">
    <name type="scientific">bioreactor metagenome</name>
    <dbReference type="NCBI Taxonomy" id="1076179"/>
    <lineage>
        <taxon>unclassified sequences</taxon>
        <taxon>metagenomes</taxon>
        <taxon>ecological metagenomes</taxon>
    </lineage>
</organism>
<dbReference type="AlphaFoldDB" id="A0A645H147"/>
<evidence type="ECO:0000313" key="1">
    <source>
        <dbReference type="EMBL" id="MPN32206.1"/>
    </source>
</evidence>
<evidence type="ECO:0008006" key="2">
    <source>
        <dbReference type="Google" id="ProtNLM"/>
    </source>
</evidence>
<name>A0A645H147_9ZZZZ</name>